<keyword evidence="3" id="KW-1185">Reference proteome</keyword>
<proteinExistence type="predicted"/>
<feature type="transmembrane region" description="Helical" evidence="1">
    <location>
        <begin position="30"/>
        <end position="48"/>
    </location>
</feature>
<dbReference type="Pfam" id="PF04020">
    <property type="entry name" value="Phage_holin_4_2"/>
    <property type="match status" value="1"/>
</dbReference>
<dbReference type="PANTHER" id="PTHR37309:SF1">
    <property type="entry name" value="SLR0284 PROTEIN"/>
    <property type="match status" value="1"/>
</dbReference>
<dbReference type="EMBL" id="FOOK01000007">
    <property type="protein sequence ID" value="SFF87663.1"/>
    <property type="molecule type" value="Genomic_DNA"/>
</dbReference>
<accession>A0A1I2M830</accession>
<keyword evidence="1" id="KW-0472">Membrane</keyword>
<dbReference type="Proteomes" id="UP000198661">
    <property type="component" value="Unassembled WGS sequence"/>
</dbReference>
<feature type="transmembrane region" description="Helical" evidence="1">
    <location>
        <begin position="60"/>
        <end position="80"/>
    </location>
</feature>
<keyword evidence="1" id="KW-1133">Transmembrane helix</keyword>
<organism evidence="2 3">
    <name type="scientific">Planifilum fulgidum</name>
    <dbReference type="NCBI Taxonomy" id="201973"/>
    <lineage>
        <taxon>Bacteria</taxon>
        <taxon>Bacillati</taxon>
        <taxon>Bacillota</taxon>
        <taxon>Bacilli</taxon>
        <taxon>Bacillales</taxon>
        <taxon>Thermoactinomycetaceae</taxon>
        <taxon>Planifilum</taxon>
    </lineage>
</organism>
<dbReference type="AlphaFoldDB" id="A0A1I2M830"/>
<name>A0A1I2M830_9BACL</name>
<protein>
    <submittedName>
        <fullName evidence="2">Uncharacterized membrane protein YvlD, DUF360 family</fullName>
    </submittedName>
</protein>
<dbReference type="PANTHER" id="PTHR37309">
    <property type="entry name" value="SLR0284 PROTEIN"/>
    <property type="match status" value="1"/>
</dbReference>
<dbReference type="RefSeq" id="WP_092036811.1">
    <property type="nucleotide sequence ID" value="NZ_FOOK01000007.1"/>
</dbReference>
<dbReference type="InterPro" id="IPR007165">
    <property type="entry name" value="Phage_holin_4_2"/>
</dbReference>
<keyword evidence="1" id="KW-0812">Transmembrane</keyword>
<sequence length="118" mass="12669">MTVLRHIIRFVVAAIVLMITSAIVPGFQIAGFWSALLAAVVIAILGWIIESLMGREISPYGRGIVGFIVSAVVIYLTQFFVPGLRVTVLGALLGALVIGIIDLLVPTKARITSRPEKQ</sequence>
<dbReference type="OrthoDB" id="1701386at2"/>
<evidence type="ECO:0000313" key="2">
    <source>
        <dbReference type="EMBL" id="SFF87663.1"/>
    </source>
</evidence>
<evidence type="ECO:0000313" key="3">
    <source>
        <dbReference type="Proteomes" id="UP000198661"/>
    </source>
</evidence>
<evidence type="ECO:0000256" key="1">
    <source>
        <dbReference type="SAM" id="Phobius"/>
    </source>
</evidence>
<gene>
    <name evidence="2" type="ORF">SAMN04488025_10772</name>
</gene>
<reference evidence="2 3" key="1">
    <citation type="submission" date="2016-10" db="EMBL/GenBank/DDBJ databases">
        <authorList>
            <person name="de Groot N.N."/>
        </authorList>
    </citation>
    <scope>NUCLEOTIDE SEQUENCE [LARGE SCALE GENOMIC DNA]</scope>
    <source>
        <strain evidence="2 3">DSM 44945</strain>
    </source>
</reference>
<feature type="transmembrane region" description="Helical" evidence="1">
    <location>
        <begin position="86"/>
        <end position="105"/>
    </location>
</feature>
<dbReference type="STRING" id="201973.SAMN04488025_10772"/>
<feature type="transmembrane region" description="Helical" evidence="1">
    <location>
        <begin position="7"/>
        <end position="24"/>
    </location>
</feature>